<dbReference type="AlphaFoldDB" id="A0A3P3E0R9"/>
<gene>
    <name evidence="2" type="ORF">EH244_32305</name>
</gene>
<feature type="non-terminal residue" evidence="2">
    <location>
        <position position="1"/>
    </location>
</feature>
<dbReference type="InterPro" id="IPR043824">
    <property type="entry name" value="DUF5801"/>
</dbReference>
<evidence type="ECO:0000313" key="3">
    <source>
        <dbReference type="Proteomes" id="UP000271590"/>
    </source>
</evidence>
<dbReference type="Pfam" id="PF19116">
    <property type="entry name" value="DUF5801"/>
    <property type="match status" value="1"/>
</dbReference>
<comment type="caution">
    <text evidence="2">The sequence shown here is derived from an EMBL/GenBank/DDBJ whole genome shotgun (WGS) entry which is preliminary data.</text>
</comment>
<feature type="non-terminal residue" evidence="2">
    <location>
        <position position="109"/>
    </location>
</feature>
<feature type="domain" description="DUF5801" evidence="1">
    <location>
        <begin position="1"/>
        <end position="91"/>
    </location>
</feature>
<organism evidence="2 3">
    <name type="scientific">Variovorax beijingensis</name>
    <dbReference type="NCBI Taxonomy" id="2496117"/>
    <lineage>
        <taxon>Bacteria</taxon>
        <taxon>Pseudomonadati</taxon>
        <taxon>Pseudomonadota</taxon>
        <taxon>Betaproteobacteria</taxon>
        <taxon>Burkholderiales</taxon>
        <taxon>Comamonadaceae</taxon>
        <taxon>Variovorax</taxon>
    </lineage>
</organism>
<reference evidence="2 3" key="1">
    <citation type="submission" date="2018-11" db="EMBL/GenBank/DDBJ databases">
        <title>The genome of Variovorax sp T529.</title>
        <authorList>
            <person name="Gao J."/>
        </authorList>
    </citation>
    <scope>NUCLEOTIDE SEQUENCE [LARGE SCALE GENOMIC DNA]</scope>
    <source>
        <strain evidence="2 3">T529</strain>
    </source>
</reference>
<dbReference type="RefSeq" id="WP_148101358.1">
    <property type="nucleotide sequence ID" value="NZ_RQXU01000106.1"/>
</dbReference>
<sequence>GATIYLYVVAGTVIGSTAATEADINAGNTIFDVTVSGTGSVTLQQFAEIDHALPGDSSNYADQEATLADTLITLTNTVTVTDGDGDTATDSEVLNIGANIRFDDDGPSV</sequence>
<accession>A0A3P3E0R9</accession>
<proteinExistence type="predicted"/>
<protein>
    <recommendedName>
        <fullName evidence="1">DUF5801 domain-containing protein</fullName>
    </recommendedName>
</protein>
<evidence type="ECO:0000313" key="2">
    <source>
        <dbReference type="EMBL" id="RRH78618.1"/>
    </source>
</evidence>
<dbReference type="EMBL" id="RQXU01000106">
    <property type="protein sequence ID" value="RRH78618.1"/>
    <property type="molecule type" value="Genomic_DNA"/>
</dbReference>
<name>A0A3P3E0R9_9BURK</name>
<evidence type="ECO:0000259" key="1">
    <source>
        <dbReference type="Pfam" id="PF19116"/>
    </source>
</evidence>
<dbReference type="Proteomes" id="UP000271590">
    <property type="component" value="Unassembled WGS sequence"/>
</dbReference>